<comment type="caution">
    <text evidence="2">The sequence shown here is derived from an EMBL/GenBank/DDBJ whole genome shotgun (WGS) entry which is preliminary data.</text>
</comment>
<accession>A0A4U0TR47</accession>
<feature type="non-terminal residue" evidence="2">
    <location>
        <position position="221"/>
    </location>
</feature>
<evidence type="ECO:0000313" key="2">
    <source>
        <dbReference type="EMBL" id="TKA24564.1"/>
    </source>
</evidence>
<gene>
    <name evidence="2" type="ORF">B0A49_13697</name>
</gene>
<dbReference type="Proteomes" id="UP000308768">
    <property type="component" value="Unassembled WGS sequence"/>
</dbReference>
<keyword evidence="3" id="KW-1185">Reference proteome</keyword>
<dbReference type="AlphaFoldDB" id="A0A4U0TR47"/>
<evidence type="ECO:0000256" key="1">
    <source>
        <dbReference type="SAM" id="MobiDB-lite"/>
    </source>
</evidence>
<protein>
    <submittedName>
        <fullName evidence="2">Uncharacterized protein</fullName>
    </submittedName>
</protein>
<proteinExistence type="predicted"/>
<organism evidence="2 3">
    <name type="scientific">Cryomyces minteri</name>
    <dbReference type="NCBI Taxonomy" id="331657"/>
    <lineage>
        <taxon>Eukaryota</taxon>
        <taxon>Fungi</taxon>
        <taxon>Dikarya</taxon>
        <taxon>Ascomycota</taxon>
        <taxon>Pezizomycotina</taxon>
        <taxon>Dothideomycetes</taxon>
        <taxon>Dothideomycetes incertae sedis</taxon>
        <taxon>Cryomyces</taxon>
    </lineage>
</organism>
<feature type="compositionally biased region" description="Basic residues" evidence="1">
    <location>
        <begin position="110"/>
        <end position="120"/>
    </location>
</feature>
<evidence type="ECO:0000313" key="3">
    <source>
        <dbReference type="Proteomes" id="UP000308768"/>
    </source>
</evidence>
<name>A0A4U0TR47_9PEZI</name>
<feature type="region of interest" description="Disordered" evidence="1">
    <location>
        <begin position="190"/>
        <end position="221"/>
    </location>
</feature>
<feature type="non-terminal residue" evidence="2">
    <location>
        <position position="1"/>
    </location>
</feature>
<dbReference type="EMBL" id="NAJN01004226">
    <property type="protein sequence ID" value="TKA24564.1"/>
    <property type="molecule type" value="Genomic_DNA"/>
</dbReference>
<feature type="region of interest" description="Disordered" evidence="1">
    <location>
        <begin position="109"/>
        <end position="134"/>
    </location>
</feature>
<reference evidence="2 3" key="1">
    <citation type="submission" date="2017-03" db="EMBL/GenBank/DDBJ databases">
        <title>Genomes of endolithic fungi from Antarctica.</title>
        <authorList>
            <person name="Coleine C."/>
            <person name="Masonjones S."/>
            <person name="Stajich J.E."/>
        </authorList>
    </citation>
    <scope>NUCLEOTIDE SEQUENCE [LARGE SCALE GENOMIC DNA]</scope>
    <source>
        <strain evidence="2 3">CCFEE 5187</strain>
    </source>
</reference>
<sequence>GAVDDDMPDITDMADMAAEEVLLANDMADTGIVDDGIVPADEEMPTGIDAMDVSTRFVAWAMLSALRVSPVDIRFAIVAIVIGPLAPDLAKWILEDIEPVQVRWLERGPGRPKARAKRRRHQEDEGDTDFEAPISFNGAVDAGFTRATRFNSGSNSKDPGLETLVQLITSLQNTLAEQRETQAREIKELREQQEQAQKKAAEEAAKATKELKEQIESLKED</sequence>